<proteinExistence type="inferred from homology"/>
<evidence type="ECO:0000256" key="1">
    <source>
        <dbReference type="ARBA" id="ARBA00006640"/>
    </source>
</evidence>
<comment type="caution">
    <text evidence="5">The sequence shown here is derived from an EMBL/GenBank/DDBJ whole genome shotgun (WGS) entry which is preliminary data.</text>
</comment>
<reference evidence="5" key="1">
    <citation type="journal article" date="2020" name="Fungal Divers.">
        <title>Resolving the Mortierellaceae phylogeny through synthesis of multi-gene phylogenetics and phylogenomics.</title>
        <authorList>
            <person name="Vandepol N."/>
            <person name="Liber J."/>
            <person name="Desiro A."/>
            <person name="Na H."/>
            <person name="Kennedy M."/>
            <person name="Barry K."/>
            <person name="Grigoriev I.V."/>
            <person name="Miller A.N."/>
            <person name="O'Donnell K."/>
            <person name="Stajich J.E."/>
            <person name="Bonito G."/>
        </authorList>
    </citation>
    <scope>NUCLEOTIDE SEQUENCE</scope>
    <source>
        <strain evidence="5">BC1065</strain>
    </source>
</reference>
<protein>
    <recommendedName>
        <fullName evidence="7">Ribosomal protein S21</fullName>
    </recommendedName>
</protein>
<dbReference type="AlphaFoldDB" id="A0A9P6UCF4"/>
<name>A0A9P6UCF4_9FUNG</name>
<evidence type="ECO:0000313" key="6">
    <source>
        <dbReference type="Proteomes" id="UP000807716"/>
    </source>
</evidence>
<dbReference type="GO" id="GO:0003735">
    <property type="term" value="F:structural constituent of ribosome"/>
    <property type="evidence" value="ECO:0007669"/>
    <property type="project" value="InterPro"/>
</dbReference>
<comment type="similarity">
    <text evidence="1">Belongs to the bacterial ribosomal protein bS21 family.</text>
</comment>
<gene>
    <name evidence="5" type="ORF">DFQ27_003705</name>
</gene>
<keyword evidence="6" id="KW-1185">Reference proteome</keyword>
<evidence type="ECO:0008006" key="7">
    <source>
        <dbReference type="Google" id="ProtNLM"/>
    </source>
</evidence>
<feature type="region of interest" description="Disordered" evidence="4">
    <location>
        <begin position="69"/>
        <end position="88"/>
    </location>
</feature>
<keyword evidence="2" id="KW-0689">Ribosomal protein</keyword>
<accession>A0A9P6UCF4</accession>
<dbReference type="GO" id="GO:1990904">
    <property type="term" value="C:ribonucleoprotein complex"/>
    <property type="evidence" value="ECO:0007669"/>
    <property type="project" value="UniProtKB-KW"/>
</dbReference>
<keyword evidence="3" id="KW-0687">Ribonucleoprotein</keyword>
<dbReference type="Pfam" id="PF01165">
    <property type="entry name" value="Ribosomal_S21"/>
    <property type="match status" value="1"/>
</dbReference>
<dbReference type="Proteomes" id="UP000807716">
    <property type="component" value="Unassembled WGS sequence"/>
</dbReference>
<dbReference type="GO" id="GO:0006412">
    <property type="term" value="P:translation"/>
    <property type="evidence" value="ECO:0007669"/>
    <property type="project" value="InterPro"/>
</dbReference>
<sequence>MFSRFAHLAQPVRRAANFHTTAIARNEERNVTELFANMLKTSGPKDTRAPATANPLSFSFGQKNVGGSASRFSGNMGGPRGSGNQKANSGLTNLFPLFPSKVKTTSNPVHFEISQPSVGRSIQVTTSSTGVSTPMAVDNAYRRLNTVVKQSNMKRELRLRRTYEDGHTRMRREHQERNRKLFGKMVRKKIDLIKLMKARGM</sequence>
<dbReference type="GO" id="GO:0005840">
    <property type="term" value="C:ribosome"/>
    <property type="evidence" value="ECO:0007669"/>
    <property type="project" value="UniProtKB-KW"/>
</dbReference>
<evidence type="ECO:0000256" key="3">
    <source>
        <dbReference type="ARBA" id="ARBA00023274"/>
    </source>
</evidence>
<evidence type="ECO:0000313" key="5">
    <source>
        <dbReference type="EMBL" id="KAG0269377.1"/>
    </source>
</evidence>
<evidence type="ECO:0000256" key="2">
    <source>
        <dbReference type="ARBA" id="ARBA00022980"/>
    </source>
</evidence>
<dbReference type="EMBL" id="JAAAJB010000026">
    <property type="protein sequence ID" value="KAG0269377.1"/>
    <property type="molecule type" value="Genomic_DNA"/>
</dbReference>
<organism evidence="5 6">
    <name type="scientific">Actinomortierella ambigua</name>
    <dbReference type="NCBI Taxonomy" id="1343610"/>
    <lineage>
        <taxon>Eukaryota</taxon>
        <taxon>Fungi</taxon>
        <taxon>Fungi incertae sedis</taxon>
        <taxon>Mucoromycota</taxon>
        <taxon>Mortierellomycotina</taxon>
        <taxon>Mortierellomycetes</taxon>
        <taxon>Mortierellales</taxon>
        <taxon>Mortierellaceae</taxon>
        <taxon>Actinomortierella</taxon>
    </lineage>
</organism>
<evidence type="ECO:0000256" key="4">
    <source>
        <dbReference type="SAM" id="MobiDB-lite"/>
    </source>
</evidence>
<dbReference type="OrthoDB" id="2501249at2759"/>
<dbReference type="InterPro" id="IPR001911">
    <property type="entry name" value="Ribosomal_bS21"/>
</dbReference>